<organism evidence="2 3">
    <name type="scientific">Meloidogyne graminicola</name>
    <dbReference type="NCBI Taxonomy" id="189291"/>
    <lineage>
        <taxon>Eukaryota</taxon>
        <taxon>Metazoa</taxon>
        <taxon>Ecdysozoa</taxon>
        <taxon>Nematoda</taxon>
        <taxon>Chromadorea</taxon>
        <taxon>Rhabditida</taxon>
        <taxon>Tylenchina</taxon>
        <taxon>Tylenchomorpha</taxon>
        <taxon>Tylenchoidea</taxon>
        <taxon>Meloidogynidae</taxon>
        <taxon>Meloidogyninae</taxon>
        <taxon>Meloidogyne</taxon>
    </lineage>
</organism>
<evidence type="ECO:0000313" key="3">
    <source>
        <dbReference type="Proteomes" id="UP000605970"/>
    </source>
</evidence>
<feature type="region of interest" description="Disordered" evidence="1">
    <location>
        <begin position="424"/>
        <end position="444"/>
    </location>
</feature>
<proteinExistence type="predicted"/>
<dbReference type="EMBL" id="JABEBT010000052">
    <property type="protein sequence ID" value="KAF7634728.1"/>
    <property type="molecule type" value="Genomic_DNA"/>
</dbReference>
<evidence type="ECO:0000256" key="1">
    <source>
        <dbReference type="SAM" id="MobiDB-lite"/>
    </source>
</evidence>
<comment type="caution">
    <text evidence="2">The sequence shown here is derived from an EMBL/GenBank/DDBJ whole genome shotgun (WGS) entry which is preliminary data.</text>
</comment>
<dbReference type="Gene3D" id="3.30.70.330">
    <property type="match status" value="1"/>
</dbReference>
<keyword evidence="3" id="KW-1185">Reference proteome</keyword>
<dbReference type="GO" id="GO:0003676">
    <property type="term" value="F:nucleic acid binding"/>
    <property type="evidence" value="ECO:0007669"/>
    <property type="project" value="InterPro"/>
</dbReference>
<evidence type="ECO:0000313" key="2">
    <source>
        <dbReference type="EMBL" id="KAF7634728.1"/>
    </source>
</evidence>
<name>A0A8S9ZNH1_9BILA</name>
<reference evidence="2" key="1">
    <citation type="journal article" date="2020" name="Ecol. Evol.">
        <title>Genome structure and content of the rice root-knot nematode (Meloidogyne graminicola).</title>
        <authorList>
            <person name="Phan N.T."/>
            <person name="Danchin E.G.J."/>
            <person name="Klopp C."/>
            <person name="Perfus-Barbeoch L."/>
            <person name="Kozlowski D.K."/>
            <person name="Koutsovoulos G.D."/>
            <person name="Lopez-Roques C."/>
            <person name="Bouchez O."/>
            <person name="Zahm M."/>
            <person name="Besnard G."/>
            <person name="Bellafiore S."/>
        </authorList>
    </citation>
    <scope>NUCLEOTIDE SEQUENCE</scope>
    <source>
        <strain evidence="2">VN-18</strain>
    </source>
</reference>
<feature type="compositionally biased region" description="Low complexity" evidence="1">
    <location>
        <begin position="344"/>
        <end position="357"/>
    </location>
</feature>
<dbReference type="InterPro" id="IPR035979">
    <property type="entry name" value="RBD_domain_sf"/>
</dbReference>
<dbReference type="Proteomes" id="UP000605970">
    <property type="component" value="Unassembled WGS sequence"/>
</dbReference>
<feature type="region of interest" description="Disordered" evidence="1">
    <location>
        <begin position="268"/>
        <end position="361"/>
    </location>
</feature>
<feature type="compositionally biased region" description="Basic and acidic residues" evidence="1">
    <location>
        <begin position="286"/>
        <end position="300"/>
    </location>
</feature>
<feature type="compositionally biased region" description="Low complexity" evidence="1">
    <location>
        <begin position="430"/>
        <end position="444"/>
    </location>
</feature>
<feature type="compositionally biased region" description="Low complexity" evidence="1">
    <location>
        <begin position="270"/>
        <end position="284"/>
    </location>
</feature>
<dbReference type="SUPFAM" id="SSF54928">
    <property type="entry name" value="RNA-binding domain, RBD"/>
    <property type="match status" value="1"/>
</dbReference>
<accession>A0A8S9ZNH1</accession>
<feature type="compositionally biased region" description="Low complexity" evidence="1">
    <location>
        <begin position="501"/>
        <end position="534"/>
    </location>
</feature>
<protein>
    <submittedName>
        <fullName evidence="2">Histone-lysine N-methyltransferase</fullName>
    </submittedName>
</protein>
<feature type="region of interest" description="Disordered" evidence="1">
    <location>
        <begin position="501"/>
        <end position="552"/>
    </location>
</feature>
<dbReference type="InterPro" id="IPR012677">
    <property type="entry name" value="Nucleotide-bd_a/b_plait_sf"/>
</dbReference>
<feature type="compositionally biased region" description="Polar residues" evidence="1">
    <location>
        <begin position="535"/>
        <end position="546"/>
    </location>
</feature>
<dbReference type="OrthoDB" id="5860507at2759"/>
<gene>
    <name evidence="2" type="ORF">Mgra_00005876</name>
</gene>
<dbReference type="AlphaFoldDB" id="A0A8S9ZNH1"/>
<sequence>MQQSQEPCSNCNNLTEQIKPSWRRFTNPEDPESKFPVFRVFGVCEQFPQFNITSVQDPRRPPDPRKIVKFLASDLPVPTFELDDEYCAIPPNREVALVGLNDNIDEKFLLQLCKKITHSSILNLSTNHIPSLNEVEENSSSSTVFSSSIGINPKQIKILRHPSTGRHLGMALIDFLSNKDGKLFILRYHGRPMMGREVQCFFDPFVYKLGELYKLRVGEELELPDRYRQIFNERTILHIRLLLSEKYKKEDESEVKIEKNLENGLSTKEQNLSAKKSNNNASKNVKQKEQRFVIKEELKKTPNSQDIPPQNVLPKNDVNEPSNVTPKVEPQEVFDEHSDKTSVNLNNSTINSTPITTKSLDKQQQPILLPCSTKLLSSPPPSSASLSYLPPIALVTPKKMADNKIVILEHEPQYINENLNCTGQQIETHPPTISSSPQQQQPSLESRLAALLTRRSTTLTNSTKSVDNNEASFALDGEKDKSPKEEVVKVVDKATINLKSPYSENASSSSTSSSAQVTSRSQSQDSNQQNNEINKTLNRPSPSSNYNEHHDDEFCQNGFDKWKTINNNRREKIGVVEKRTELANNVTVPTTIIIVNVIETIRTTTTKIIQIIIITDFITDHLIIIIKDMNHHVEDFLIFQINFMEIIFDIEDLHNLYLIQELMNVILQ</sequence>